<sequence>MTLESAGHPLLRQEVAKLHLVNPDDVLIITPQEGIYIAMHCLVDYFSRTYGDDRSHVITTYPAYQSLYENLHTLRCQVDYWMVKESGDGWYFDMADLRQLIRDDTRLLVVNFPHNPTGYLLPEDQWREIIEICERRNIFLFSDEMYRLSNNDQSAPLVSACTAMTNSVTLFGVSKTLALPGLRIGWLCTKHSTLMTSMKSFRDYITICCSAPAEILALIALRNKNEILKRTLAIIEKNLHLLADFFREYEDVFEWRAPRACTTGLVKLKGWLLRLGNGGAKGFCERLQEEAGVLMLPSAVYEFDDNCVRLGFGRTDLKYALIALREFLRRNKP</sequence>
<dbReference type="CDD" id="cd00609">
    <property type="entry name" value="AAT_like"/>
    <property type="match status" value="1"/>
</dbReference>
<proteinExistence type="inferred from homology"/>
<evidence type="ECO:0000313" key="5">
    <source>
        <dbReference type="Proteomes" id="UP001208570"/>
    </source>
</evidence>
<dbReference type="PANTHER" id="PTHR43510">
    <property type="entry name" value="AMINOTRANSFERASE FUNCTION, HYPOTHETICAL (EUROFUNG)"/>
    <property type="match status" value="1"/>
</dbReference>
<organism evidence="4 5">
    <name type="scientific">Paralvinella palmiformis</name>
    <dbReference type="NCBI Taxonomy" id="53620"/>
    <lineage>
        <taxon>Eukaryota</taxon>
        <taxon>Metazoa</taxon>
        <taxon>Spiralia</taxon>
        <taxon>Lophotrochozoa</taxon>
        <taxon>Annelida</taxon>
        <taxon>Polychaeta</taxon>
        <taxon>Sedentaria</taxon>
        <taxon>Canalipalpata</taxon>
        <taxon>Terebellida</taxon>
        <taxon>Terebelliformia</taxon>
        <taxon>Alvinellidae</taxon>
        <taxon>Paralvinella</taxon>
    </lineage>
</organism>
<dbReference type="Proteomes" id="UP001208570">
    <property type="component" value="Unassembled WGS sequence"/>
</dbReference>
<evidence type="ECO:0000259" key="3">
    <source>
        <dbReference type="Pfam" id="PF00155"/>
    </source>
</evidence>
<gene>
    <name evidence="4" type="ORF">LSH36_39g09006</name>
</gene>
<dbReference type="InterPro" id="IPR015422">
    <property type="entry name" value="PyrdxlP-dep_Trfase_small"/>
</dbReference>
<dbReference type="Pfam" id="PF00155">
    <property type="entry name" value="Aminotran_1_2"/>
    <property type="match status" value="1"/>
</dbReference>
<dbReference type="PANTHER" id="PTHR43510:SF1">
    <property type="entry name" value="AMINOTRANSFERASE FUNCTION, HYPOTHETICAL (EUROFUNG)"/>
    <property type="match status" value="1"/>
</dbReference>
<dbReference type="InterPro" id="IPR015421">
    <property type="entry name" value="PyrdxlP-dep_Trfase_major"/>
</dbReference>
<dbReference type="Gene3D" id="3.40.640.10">
    <property type="entry name" value="Type I PLP-dependent aspartate aminotransferase-like (Major domain)"/>
    <property type="match status" value="1"/>
</dbReference>
<evidence type="ECO:0000313" key="4">
    <source>
        <dbReference type="EMBL" id="KAK2166431.1"/>
    </source>
</evidence>
<accession>A0AAD9K8H1</accession>
<dbReference type="Gene3D" id="3.90.1150.10">
    <property type="entry name" value="Aspartate Aminotransferase, domain 1"/>
    <property type="match status" value="1"/>
</dbReference>
<protein>
    <recommendedName>
        <fullName evidence="3">Aminotransferase class I/classII large domain-containing protein</fullName>
    </recommendedName>
</protein>
<keyword evidence="2" id="KW-0663">Pyridoxal phosphate</keyword>
<dbReference type="GO" id="GO:0030170">
    <property type="term" value="F:pyridoxal phosphate binding"/>
    <property type="evidence" value="ECO:0007669"/>
    <property type="project" value="InterPro"/>
</dbReference>
<comment type="caution">
    <text evidence="4">The sequence shown here is derived from an EMBL/GenBank/DDBJ whole genome shotgun (WGS) entry which is preliminary data.</text>
</comment>
<dbReference type="GO" id="GO:0003824">
    <property type="term" value="F:catalytic activity"/>
    <property type="evidence" value="ECO:0007669"/>
    <property type="project" value="InterPro"/>
</dbReference>
<dbReference type="EMBL" id="JAODUP010000039">
    <property type="protein sequence ID" value="KAK2166431.1"/>
    <property type="molecule type" value="Genomic_DNA"/>
</dbReference>
<comment type="similarity">
    <text evidence="1">Belongs to the class-I pyridoxal-phosphate-dependent aminotransferase family.</text>
</comment>
<feature type="domain" description="Aminotransferase class I/classII large" evidence="3">
    <location>
        <begin position="4"/>
        <end position="316"/>
    </location>
</feature>
<dbReference type="AlphaFoldDB" id="A0AAD9K8H1"/>
<evidence type="ECO:0000256" key="1">
    <source>
        <dbReference type="ARBA" id="ARBA00007441"/>
    </source>
</evidence>
<dbReference type="InterPro" id="IPR004838">
    <property type="entry name" value="NHTrfase_class1_PyrdxlP-BS"/>
</dbReference>
<dbReference type="PROSITE" id="PS00105">
    <property type="entry name" value="AA_TRANSFER_CLASS_1"/>
    <property type="match status" value="1"/>
</dbReference>
<keyword evidence="5" id="KW-1185">Reference proteome</keyword>
<dbReference type="InterPro" id="IPR015424">
    <property type="entry name" value="PyrdxlP-dep_Trfase"/>
</dbReference>
<name>A0AAD9K8H1_9ANNE</name>
<evidence type="ECO:0000256" key="2">
    <source>
        <dbReference type="ARBA" id="ARBA00022898"/>
    </source>
</evidence>
<dbReference type="SUPFAM" id="SSF53383">
    <property type="entry name" value="PLP-dependent transferases"/>
    <property type="match status" value="1"/>
</dbReference>
<dbReference type="InterPro" id="IPR004839">
    <property type="entry name" value="Aminotransferase_I/II_large"/>
</dbReference>
<reference evidence="4" key="1">
    <citation type="journal article" date="2023" name="Mol. Biol. Evol.">
        <title>Third-Generation Sequencing Reveals the Adaptive Role of the Epigenome in Three Deep-Sea Polychaetes.</title>
        <authorList>
            <person name="Perez M."/>
            <person name="Aroh O."/>
            <person name="Sun Y."/>
            <person name="Lan Y."/>
            <person name="Juniper S.K."/>
            <person name="Young C.R."/>
            <person name="Angers B."/>
            <person name="Qian P.Y."/>
        </authorList>
    </citation>
    <scope>NUCLEOTIDE SEQUENCE</scope>
    <source>
        <strain evidence="4">P08H-3</strain>
    </source>
</reference>